<keyword evidence="2 3" id="KW-0040">ANK repeat</keyword>
<dbReference type="OMA" id="INHANNE"/>
<feature type="compositionally biased region" description="Low complexity" evidence="4">
    <location>
        <begin position="236"/>
        <end position="252"/>
    </location>
</feature>
<proteinExistence type="predicted"/>
<dbReference type="PROSITE" id="PS50088">
    <property type="entry name" value="ANK_REPEAT"/>
    <property type="match status" value="2"/>
</dbReference>
<dbReference type="Proteomes" id="UP000007148">
    <property type="component" value="Unassembled WGS sequence"/>
</dbReference>
<evidence type="ECO:0000256" key="4">
    <source>
        <dbReference type="SAM" id="MobiDB-lite"/>
    </source>
</evidence>
<keyword evidence="1" id="KW-0677">Repeat</keyword>
<dbReference type="PANTHER" id="PTHR24171">
    <property type="entry name" value="ANKYRIN REPEAT DOMAIN-CONTAINING PROTEIN 39-RELATED"/>
    <property type="match status" value="1"/>
</dbReference>
<dbReference type="InterPro" id="IPR002110">
    <property type="entry name" value="Ankyrin_rpt"/>
</dbReference>
<accession>G4TIU7</accession>
<dbReference type="SMART" id="SM00248">
    <property type="entry name" value="ANK"/>
    <property type="match status" value="3"/>
</dbReference>
<dbReference type="HOGENOM" id="CLU_063727_0_0_1"/>
<dbReference type="GO" id="GO:0004842">
    <property type="term" value="F:ubiquitin-protein transferase activity"/>
    <property type="evidence" value="ECO:0007669"/>
    <property type="project" value="TreeGrafter"/>
</dbReference>
<reference evidence="5 6" key="1">
    <citation type="journal article" date="2011" name="PLoS Pathog.">
        <title>Endophytic Life Strategies Decoded by Genome and Transcriptome Analyses of the Mutualistic Root Symbiont Piriformospora indica.</title>
        <authorList>
            <person name="Zuccaro A."/>
            <person name="Lahrmann U."/>
            <person name="Guldener U."/>
            <person name="Langen G."/>
            <person name="Pfiffi S."/>
            <person name="Biedenkopf D."/>
            <person name="Wong P."/>
            <person name="Samans B."/>
            <person name="Grimm C."/>
            <person name="Basiewicz M."/>
            <person name="Murat C."/>
            <person name="Martin F."/>
            <person name="Kogel K.H."/>
        </authorList>
    </citation>
    <scope>NUCLEOTIDE SEQUENCE [LARGE SCALE GENOMIC DNA]</scope>
    <source>
        <strain evidence="5 6">DSM 11827</strain>
    </source>
</reference>
<dbReference type="PROSITE" id="PS51257">
    <property type="entry name" value="PROKAR_LIPOPROTEIN"/>
    <property type="match status" value="1"/>
</dbReference>
<dbReference type="Gene3D" id="1.25.40.20">
    <property type="entry name" value="Ankyrin repeat-containing domain"/>
    <property type="match status" value="1"/>
</dbReference>
<keyword evidence="6" id="KW-1185">Reference proteome</keyword>
<dbReference type="AlphaFoldDB" id="G4TIU7"/>
<dbReference type="PROSITE" id="PS50297">
    <property type="entry name" value="ANK_REP_REGION"/>
    <property type="match status" value="2"/>
</dbReference>
<dbReference type="SUPFAM" id="SSF48403">
    <property type="entry name" value="Ankyrin repeat"/>
    <property type="match status" value="1"/>
</dbReference>
<evidence type="ECO:0000313" key="5">
    <source>
        <dbReference type="EMBL" id="CCA71224.1"/>
    </source>
</evidence>
<feature type="compositionally biased region" description="Low complexity" evidence="4">
    <location>
        <begin position="181"/>
        <end position="190"/>
    </location>
</feature>
<name>G4TIU7_SERID</name>
<dbReference type="STRING" id="1109443.G4TIU7"/>
<comment type="caution">
    <text evidence="5">The sequence shown here is derived from an EMBL/GenBank/DDBJ whole genome shotgun (WGS) entry which is preliminary data.</text>
</comment>
<dbReference type="Pfam" id="PF12796">
    <property type="entry name" value="Ank_2"/>
    <property type="match status" value="1"/>
</dbReference>
<dbReference type="OrthoDB" id="341259at2759"/>
<dbReference type="EMBL" id="CAFZ01000111">
    <property type="protein sequence ID" value="CCA71224.1"/>
    <property type="molecule type" value="Genomic_DNA"/>
</dbReference>
<evidence type="ECO:0000256" key="1">
    <source>
        <dbReference type="ARBA" id="ARBA00022737"/>
    </source>
</evidence>
<feature type="repeat" description="ANK" evidence="3">
    <location>
        <begin position="118"/>
        <end position="150"/>
    </location>
</feature>
<feature type="repeat" description="ANK" evidence="3">
    <location>
        <begin position="85"/>
        <end position="117"/>
    </location>
</feature>
<evidence type="ECO:0000256" key="2">
    <source>
        <dbReference type="ARBA" id="ARBA00023043"/>
    </source>
</evidence>
<organism evidence="5 6">
    <name type="scientific">Serendipita indica (strain DSM 11827)</name>
    <name type="common">Root endophyte fungus</name>
    <name type="synonym">Piriformospora indica</name>
    <dbReference type="NCBI Taxonomy" id="1109443"/>
    <lineage>
        <taxon>Eukaryota</taxon>
        <taxon>Fungi</taxon>
        <taxon>Dikarya</taxon>
        <taxon>Basidiomycota</taxon>
        <taxon>Agaricomycotina</taxon>
        <taxon>Agaricomycetes</taxon>
        <taxon>Sebacinales</taxon>
        <taxon>Serendipitaceae</taxon>
        <taxon>Serendipita</taxon>
    </lineage>
</organism>
<protein>
    <submittedName>
        <fullName evidence="5">Uncharacterized protein</fullName>
    </submittedName>
</protein>
<feature type="region of interest" description="Disordered" evidence="4">
    <location>
        <begin position="179"/>
        <end position="270"/>
    </location>
</feature>
<dbReference type="InterPro" id="IPR036770">
    <property type="entry name" value="Ankyrin_rpt-contain_sf"/>
</dbReference>
<dbReference type="GO" id="GO:0085020">
    <property type="term" value="P:protein K6-linked ubiquitination"/>
    <property type="evidence" value="ECO:0007669"/>
    <property type="project" value="TreeGrafter"/>
</dbReference>
<evidence type="ECO:0000256" key="3">
    <source>
        <dbReference type="PROSITE-ProRule" id="PRU00023"/>
    </source>
</evidence>
<dbReference type="PANTHER" id="PTHR24171:SF8">
    <property type="entry name" value="BRCA1-ASSOCIATED RING DOMAIN PROTEIN 1"/>
    <property type="match status" value="1"/>
</dbReference>
<dbReference type="eggNOG" id="KOG4177">
    <property type="taxonomic scope" value="Eukaryota"/>
</dbReference>
<dbReference type="InParanoid" id="G4TIU7"/>
<sequence>MRNPDSVASRYTSLAWAAVCGCEETFEYLLLMGHDDEELSKDSEKNTILCLLADVSSPTAASAQMRMARLYFDRFPFTIDWSNMHGKTAMHNAALRGSDDFVRMLCDLGADIDLPDLQGNSPLHYASAWGHIPVVLTLIERGCNFNAKNNDGFTASDYAYSNNTYEALQDAARNRFEANKQSRAVAQQQARRAERYGGGADGRRPLGVAGIRRLRSGSATTSASDSTDYEGAVSTSAPGSSQFSGHSSSGSLPRPPPSNGTQSPKCIVRE</sequence>
<evidence type="ECO:0000313" key="6">
    <source>
        <dbReference type="Proteomes" id="UP000007148"/>
    </source>
</evidence>
<gene>
    <name evidence="5" type="ORF">PIIN_05161</name>
</gene>